<dbReference type="EMBL" id="QNUK01000028">
    <property type="protein sequence ID" value="KAF5906803.1"/>
    <property type="molecule type" value="Genomic_DNA"/>
</dbReference>
<name>A0A8J4UF36_CLAMG</name>
<keyword evidence="1" id="KW-0732">Signal</keyword>
<reference evidence="2" key="1">
    <citation type="submission" date="2020-07" db="EMBL/GenBank/DDBJ databases">
        <title>Clarias magur genome sequencing, assembly and annotation.</title>
        <authorList>
            <person name="Kushwaha B."/>
            <person name="Kumar R."/>
            <person name="Das P."/>
            <person name="Joshi C.G."/>
            <person name="Kumar D."/>
            <person name="Nagpure N.S."/>
            <person name="Pandey M."/>
            <person name="Agarwal S."/>
            <person name="Srivastava S."/>
            <person name="Singh M."/>
            <person name="Sahoo L."/>
            <person name="Jayasankar P."/>
            <person name="Meher P.K."/>
            <person name="Koringa P.G."/>
            <person name="Iquebal M.A."/>
            <person name="Das S.P."/>
            <person name="Bit A."/>
            <person name="Patnaik S."/>
            <person name="Patel N."/>
            <person name="Shah T.M."/>
            <person name="Hinsu A."/>
            <person name="Jena J.K."/>
        </authorList>
    </citation>
    <scope>NUCLEOTIDE SEQUENCE</scope>
    <source>
        <strain evidence="2">CIFAMagur01</strain>
        <tissue evidence="2">Testis</tissue>
    </source>
</reference>
<organism evidence="2 3">
    <name type="scientific">Clarias magur</name>
    <name type="common">Asian catfish</name>
    <name type="synonym">Macropteronotus magur</name>
    <dbReference type="NCBI Taxonomy" id="1594786"/>
    <lineage>
        <taxon>Eukaryota</taxon>
        <taxon>Metazoa</taxon>
        <taxon>Chordata</taxon>
        <taxon>Craniata</taxon>
        <taxon>Vertebrata</taxon>
        <taxon>Euteleostomi</taxon>
        <taxon>Actinopterygii</taxon>
        <taxon>Neopterygii</taxon>
        <taxon>Teleostei</taxon>
        <taxon>Ostariophysi</taxon>
        <taxon>Siluriformes</taxon>
        <taxon>Clariidae</taxon>
        <taxon>Clarias</taxon>
    </lineage>
</organism>
<dbReference type="OrthoDB" id="160294at2759"/>
<protein>
    <submittedName>
        <fullName evidence="2">Mucin-19-like</fullName>
    </submittedName>
</protein>
<accession>A0A8J4UF36</accession>
<proteinExistence type="predicted"/>
<sequence>NLIHASFLFLFFFPDVCKTFASGVIQTFNNTKFQVNSTCPVILTHFSHAGVDCYISVQRDPSGFMNTVEILVNKIATIIQKGTLTVEGK</sequence>
<evidence type="ECO:0000256" key="1">
    <source>
        <dbReference type="SAM" id="SignalP"/>
    </source>
</evidence>
<feature type="chain" id="PRO_5035183025" evidence="1">
    <location>
        <begin position="20"/>
        <end position="89"/>
    </location>
</feature>
<gene>
    <name evidence="2" type="ORF">DAT39_003452</name>
</gene>
<feature type="non-terminal residue" evidence="2">
    <location>
        <position position="89"/>
    </location>
</feature>
<evidence type="ECO:0000313" key="2">
    <source>
        <dbReference type="EMBL" id="KAF5906803.1"/>
    </source>
</evidence>
<dbReference type="Proteomes" id="UP000727407">
    <property type="component" value="Unassembled WGS sequence"/>
</dbReference>
<feature type="non-terminal residue" evidence="2">
    <location>
        <position position="1"/>
    </location>
</feature>
<keyword evidence="3" id="KW-1185">Reference proteome</keyword>
<comment type="caution">
    <text evidence="2">The sequence shown here is derived from an EMBL/GenBank/DDBJ whole genome shotgun (WGS) entry which is preliminary data.</text>
</comment>
<evidence type="ECO:0000313" key="3">
    <source>
        <dbReference type="Proteomes" id="UP000727407"/>
    </source>
</evidence>
<dbReference type="AlphaFoldDB" id="A0A8J4UF36"/>
<feature type="signal peptide" evidence="1">
    <location>
        <begin position="1"/>
        <end position="19"/>
    </location>
</feature>